<reference evidence="2 3" key="1">
    <citation type="submission" date="2023-04" db="EMBL/GenBank/DDBJ databases">
        <title>A novel species of the genus Streptomyces: Streptomyces pakalii sp. nov. isolated from a Mexican soil jungle.</title>
        <authorList>
            <person name="Chavez-Hernandez M.A."/>
            <person name="Ortiz-Alvarez J."/>
            <person name="Villa-Tanaca L."/>
            <person name="Hernandez-Rodriguez C."/>
        </authorList>
    </citation>
    <scope>NUCLEOTIDE SEQUENCE [LARGE SCALE GENOMIC DNA]</scope>
    <source>
        <strain evidence="2 3">ENCB-J15</strain>
    </source>
</reference>
<organism evidence="2 3">
    <name type="scientific">Streptomyces pakalii</name>
    <dbReference type="NCBI Taxonomy" id="3036494"/>
    <lineage>
        <taxon>Bacteria</taxon>
        <taxon>Bacillati</taxon>
        <taxon>Actinomycetota</taxon>
        <taxon>Actinomycetes</taxon>
        <taxon>Kitasatosporales</taxon>
        <taxon>Streptomycetaceae</taxon>
        <taxon>Streptomyces</taxon>
    </lineage>
</organism>
<gene>
    <name evidence="2" type="ORF">P5W92_23990</name>
</gene>
<accession>A0ABT7DF01</accession>
<evidence type="ECO:0000256" key="1">
    <source>
        <dbReference type="SAM" id="MobiDB-lite"/>
    </source>
</evidence>
<protein>
    <submittedName>
        <fullName evidence="2">Uncharacterized protein</fullName>
    </submittedName>
</protein>
<feature type="compositionally biased region" description="Pro residues" evidence="1">
    <location>
        <begin position="22"/>
        <end position="31"/>
    </location>
</feature>
<dbReference type="Proteomes" id="UP001237194">
    <property type="component" value="Unassembled WGS sequence"/>
</dbReference>
<sequence length="43" mass="4659">MTSIHVPVEAGKRGGQPSDKPWTPPQEPKPSPDGSRPQFIPHS</sequence>
<comment type="caution">
    <text evidence="2">The sequence shown here is derived from an EMBL/GenBank/DDBJ whole genome shotgun (WGS) entry which is preliminary data.</text>
</comment>
<evidence type="ECO:0000313" key="2">
    <source>
        <dbReference type="EMBL" id="MDJ1643444.1"/>
    </source>
</evidence>
<proteinExistence type="predicted"/>
<keyword evidence="3" id="KW-1185">Reference proteome</keyword>
<feature type="region of interest" description="Disordered" evidence="1">
    <location>
        <begin position="1"/>
        <end position="43"/>
    </location>
</feature>
<dbReference type="RefSeq" id="WP_283897925.1">
    <property type="nucleotide sequence ID" value="NZ_JARWAF010000011.1"/>
</dbReference>
<evidence type="ECO:0000313" key="3">
    <source>
        <dbReference type="Proteomes" id="UP001237194"/>
    </source>
</evidence>
<name>A0ABT7DF01_9ACTN</name>
<dbReference type="EMBL" id="JARWAF010000011">
    <property type="protein sequence ID" value="MDJ1643444.1"/>
    <property type="molecule type" value="Genomic_DNA"/>
</dbReference>